<feature type="compositionally biased region" description="Low complexity" evidence="10">
    <location>
        <begin position="20"/>
        <end position="36"/>
    </location>
</feature>
<dbReference type="GO" id="GO:0000139">
    <property type="term" value="C:Golgi membrane"/>
    <property type="evidence" value="ECO:0007669"/>
    <property type="project" value="UniProtKB-SubCell"/>
</dbReference>
<evidence type="ECO:0000256" key="2">
    <source>
        <dbReference type="ARBA" id="ARBA00004653"/>
    </source>
</evidence>
<gene>
    <name evidence="13" type="ORF">FIBSPDRAFT_92305</name>
</gene>
<evidence type="ECO:0000256" key="9">
    <source>
        <dbReference type="ARBA" id="ARBA00023136"/>
    </source>
</evidence>
<feature type="transmembrane region" description="Helical" evidence="11">
    <location>
        <begin position="115"/>
        <end position="132"/>
    </location>
</feature>
<keyword evidence="7 11" id="KW-1133">Transmembrane helix</keyword>
<dbReference type="STRING" id="436010.A0A166TKB7"/>
<dbReference type="PANTHER" id="PTHR47549">
    <property type="entry name" value="GOLGI APPARATUS MEMBRANE PROTEIN TVP38-RELATED"/>
    <property type="match status" value="1"/>
</dbReference>
<feature type="region of interest" description="Disordered" evidence="10">
    <location>
        <begin position="1"/>
        <end position="58"/>
    </location>
</feature>
<keyword evidence="6 11" id="KW-0812">Transmembrane</keyword>
<dbReference type="InterPro" id="IPR051076">
    <property type="entry name" value="Golgi_membrane_TVP38/TMEM64"/>
</dbReference>
<evidence type="ECO:0000256" key="10">
    <source>
        <dbReference type="SAM" id="MobiDB-lite"/>
    </source>
</evidence>
<sequence>MSSNPANYQQSPAPAYPNAQHPQYQPPYRQVQQQLPTPHRGLNRTPSPTPSEAKMLGGGRSFDLRESLKPKRENIVFIIFFVLILTVLIVFAALHNKIIDALKPELDWVHNLKDGWLIPLAIIIVLSFPPLFGSEFISVLCGVIYGPGIGFAIAGSGILIGELLNYFTFKYMCKGRSEKLKKTNVRYACLGRVIQEGGLPVAVVARYSIIPSHVTTALFATCGLKLWVFVASAIASLPKNFVSVYIGSTFAADAAGTGSKKSKLINAIVVVVTIFITMFAMRFIDSRINAVKQEVIYERRKARADGQASSSDISLGAMQSQNMRDTSNNV</sequence>
<feature type="domain" description="VTT" evidence="12">
    <location>
        <begin position="134"/>
        <end position="248"/>
    </location>
</feature>
<evidence type="ECO:0000256" key="7">
    <source>
        <dbReference type="ARBA" id="ARBA00022989"/>
    </source>
</evidence>
<dbReference type="AlphaFoldDB" id="A0A166TKB7"/>
<evidence type="ECO:0000256" key="1">
    <source>
        <dbReference type="ARBA" id="ARBA00002978"/>
    </source>
</evidence>
<dbReference type="PANTHER" id="PTHR47549:SF2">
    <property type="entry name" value="GOLGI APPARATUS MEMBRANE PROTEIN TVP38"/>
    <property type="match status" value="1"/>
</dbReference>
<evidence type="ECO:0000256" key="4">
    <source>
        <dbReference type="ARBA" id="ARBA00013533"/>
    </source>
</evidence>
<comment type="subcellular location">
    <subcellularLocation>
        <location evidence="2">Golgi apparatus membrane</location>
        <topology evidence="2">Multi-pass membrane protein</topology>
    </subcellularLocation>
</comment>
<dbReference type="InterPro" id="IPR032816">
    <property type="entry name" value="VTT_dom"/>
</dbReference>
<dbReference type="EMBL" id="KV417492">
    <property type="protein sequence ID" value="KZP30706.1"/>
    <property type="molecule type" value="Genomic_DNA"/>
</dbReference>
<evidence type="ECO:0000256" key="3">
    <source>
        <dbReference type="ARBA" id="ARBA00008640"/>
    </source>
</evidence>
<dbReference type="Proteomes" id="UP000076532">
    <property type="component" value="Unassembled WGS sequence"/>
</dbReference>
<evidence type="ECO:0000256" key="11">
    <source>
        <dbReference type="SAM" id="Phobius"/>
    </source>
</evidence>
<proteinExistence type="inferred from homology"/>
<name>A0A166TKB7_9AGAM</name>
<accession>A0A166TKB7</accession>
<feature type="compositionally biased region" description="Polar residues" evidence="10">
    <location>
        <begin position="1"/>
        <end position="12"/>
    </location>
</feature>
<dbReference type="OrthoDB" id="166803at2759"/>
<evidence type="ECO:0000313" key="14">
    <source>
        <dbReference type="Proteomes" id="UP000076532"/>
    </source>
</evidence>
<feature type="transmembrane region" description="Helical" evidence="11">
    <location>
        <begin position="264"/>
        <end position="284"/>
    </location>
</feature>
<feature type="transmembrane region" description="Helical" evidence="11">
    <location>
        <begin position="75"/>
        <end position="94"/>
    </location>
</feature>
<evidence type="ECO:0000256" key="5">
    <source>
        <dbReference type="ARBA" id="ARBA00020673"/>
    </source>
</evidence>
<evidence type="ECO:0000259" key="12">
    <source>
        <dbReference type="Pfam" id="PF09335"/>
    </source>
</evidence>
<keyword evidence="14" id="KW-1185">Reference proteome</keyword>
<evidence type="ECO:0000256" key="6">
    <source>
        <dbReference type="ARBA" id="ARBA00022692"/>
    </source>
</evidence>
<dbReference type="Pfam" id="PF09335">
    <property type="entry name" value="VTT_dom"/>
    <property type="match status" value="1"/>
</dbReference>
<organism evidence="13 14">
    <name type="scientific">Athelia psychrophila</name>
    <dbReference type="NCBI Taxonomy" id="1759441"/>
    <lineage>
        <taxon>Eukaryota</taxon>
        <taxon>Fungi</taxon>
        <taxon>Dikarya</taxon>
        <taxon>Basidiomycota</taxon>
        <taxon>Agaricomycotina</taxon>
        <taxon>Agaricomycetes</taxon>
        <taxon>Agaricomycetidae</taxon>
        <taxon>Atheliales</taxon>
        <taxon>Atheliaceae</taxon>
        <taxon>Athelia</taxon>
    </lineage>
</organism>
<evidence type="ECO:0000256" key="8">
    <source>
        <dbReference type="ARBA" id="ARBA00023034"/>
    </source>
</evidence>
<reference evidence="13 14" key="1">
    <citation type="journal article" date="2016" name="Mol. Biol. Evol.">
        <title>Comparative Genomics of Early-Diverging Mushroom-Forming Fungi Provides Insights into the Origins of Lignocellulose Decay Capabilities.</title>
        <authorList>
            <person name="Nagy L.G."/>
            <person name="Riley R."/>
            <person name="Tritt A."/>
            <person name="Adam C."/>
            <person name="Daum C."/>
            <person name="Floudas D."/>
            <person name="Sun H."/>
            <person name="Yadav J.S."/>
            <person name="Pangilinan J."/>
            <person name="Larsson K.H."/>
            <person name="Matsuura K."/>
            <person name="Barry K."/>
            <person name="Labutti K."/>
            <person name="Kuo R."/>
            <person name="Ohm R.A."/>
            <person name="Bhattacharya S.S."/>
            <person name="Shirouzu T."/>
            <person name="Yoshinaga Y."/>
            <person name="Martin F.M."/>
            <person name="Grigoriev I.V."/>
            <person name="Hibbett D.S."/>
        </authorList>
    </citation>
    <scope>NUCLEOTIDE SEQUENCE [LARGE SCALE GENOMIC DNA]</scope>
    <source>
        <strain evidence="13 14">CBS 109695</strain>
    </source>
</reference>
<keyword evidence="9 11" id="KW-0472">Membrane</keyword>
<evidence type="ECO:0000313" key="13">
    <source>
        <dbReference type="EMBL" id="KZP30706.1"/>
    </source>
</evidence>
<comment type="similarity">
    <text evidence="3">Belongs to the TVP38/TMEM64 family.</text>
</comment>
<protein>
    <recommendedName>
        <fullName evidence="4">Golgi apparatus membrane protein TVP38</fullName>
    </recommendedName>
    <alternativeName>
        <fullName evidence="5">Golgi apparatus membrane protein tvp38</fullName>
    </alternativeName>
</protein>
<comment type="function">
    <text evidence="1">Golgi membrane protein involved in vesicular trafficking and spindle migration.</text>
</comment>
<feature type="transmembrane region" description="Helical" evidence="11">
    <location>
        <begin position="144"/>
        <end position="167"/>
    </location>
</feature>
<keyword evidence="8" id="KW-0333">Golgi apparatus</keyword>